<keyword evidence="4" id="KW-1185">Reference proteome</keyword>
<evidence type="ECO:0000313" key="4">
    <source>
        <dbReference type="Proteomes" id="UP001218218"/>
    </source>
</evidence>
<feature type="compositionally biased region" description="Polar residues" evidence="1">
    <location>
        <begin position="28"/>
        <end position="39"/>
    </location>
</feature>
<accession>A0AAD6ZU16</accession>
<evidence type="ECO:0000256" key="1">
    <source>
        <dbReference type="SAM" id="MobiDB-lite"/>
    </source>
</evidence>
<name>A0AAD6ZU16_9AGAR</name>
<protein>
    <recommendedName>
        <fullName evidence="5">Secreted protein</fullName>
    </recommendedName>
</protein>
<keyword evidence="2" id="KW-0732">Signal</keyword>
<feature type="chain" id="PRO_5042101788" description="Secreted protein" evidence="2">
    <location>
        <begin position="27"/>
        <end position="111"/>
    </location>
</feature>
<evidence type="ECO:0000256" key="2">
    <source>
        <dbReference type="SAM" id="SignalP"/>
    </source>
</evidence>
<sequence>MTPPLQTCSWWRWCLPLFILIQSTNPRFSPPHSSRLPTRPNQPSPPAPAHSRDPSRITCGLHWLPRRCVVSSLWAKFLRVWPTSNSSGVPCSRRRLRHFDATTRTTRKRVP</sequence>
<feature type="signal peptide" evidence="2">
    <location>
        <begin position="1"/>
        <end position="26"/>
    </location>
</feature>
<dbReference type="EMBL" id="JARIHO010000027">
    <property type="protein sequence ID" value="KAJ7339716.1"/>
    <property type="molecule type" value="Genomic_DNA"/>
</dbReference>
<reference evidence="3" key="1">
    <citation type="submission" date="2023-03" db="EMBL/GenBank/DDBJ databases">
        <title>Massive genome expansion in bonnet fungi (Mycena s.s.) driven by repeated elements and novel gene families across ecological guilds.</title>
        <authorList>
            <consortium name="Lawrence Berkeley National Laboratory"/>
            <person name="Harder C.B."/>
            <person name="Miyauchi S."/>
            <person name="Viragh M."/>
            <person name="Kuo A."/>
            <person name="Thoen E."/>
            <person name="Andreopoulos B."/>
            <person name="Lu D."/>
            <person name="Skrede I."/>
            <person name="Drula E."/>
            <person name="Henrissat B."/>
            <person name="Morin E."/>
            <person name="Kohler A."/>
            <person name="Barry K."/>
            <person name="LaButti K."/>
            <person name="Morin E."/>
            <person name="Salamov A."/>
            <person name="Lipzen A."/>
            <person name="Mereny Z."/>
            <person name="Hegedus B."/>
            <person name="Baldrian P."/>
            <person name="Stursova M."/>
            <person name="Weitz H."/>
            <person name="Taylor A."/>
            <person name="Grigoriev I.V."/>
            <person name="Nagy L.G."/>
            <person name="Martin F."/>
            <person name="Kauserud H."/>
        </authorList>
    </citation>
    <scope>NUCLEOTIDE SEQUENCE</scope>
    <source>
        <strain evidence="3">CBHHK002</strain>
    </source>
</reference>
<comment type="caution">
    <text evidence="3">The sequence shown here is derived from an EMBL/GenBank/DDBJ whole genome shotgun (WGS) entry which is preliminary data.</text>
</comment>
<proteinExistence type="predicted"/>
<dbReference type="Proteomes" id="UP001218218">
    <property type="component" value="Unassembled WGS sequence"/>
</dbReference>
<evidence type="ECO:0000313" key="3">
    <source>
        <dbReference type="EMBL" id="KAJ7339716.1"/>
    </source>
</evidence>
<dbReference type="AlphaFoldDB" id="A0AAD6ZU16"/>
<gene>
    <name evidence="3" type="ORF">DFH08DRAFT_875428</name>
</gene>
<feature type="region of interest" description="Disordered" evidence="1">
    <location>
        <begin position="28"/>
        <end position="54"/>
    </location>
</feature>
<evidence type="ECO:0008006" key="5">
    <source>
        <dbReference type="Google" id="ProtNLM"/>
    </source>
</evidence>
<organism evidence="3 4">
    <name type="scientific">Mycena albidolilacea</name>
    <dbReference type="NCBI Taxonomy" id="1033008"/>
    <lineage>
        <taxon>Eukaryota</taxon>
        <taxon>Fungi</taxon>
        <taxon>Dikarya</taxon>
        <taxon>Basidiomycota</taxon>
        <taxon>Agaricomycotina</taxon>
        <taxon>Agaricomycetes</taxon>
        <taxon>Agaricomycetidae</taxon>
        <taxon>Agaricales</taxon>
        <taxon>Marasmiineae</taxon>
        <taxon>Mycenaceae</taxon>
        <taxon>Mycena</taxon>
    </lineage>
</organism>